<evidence type="ECO:0000256" key="1">
    <source>
        <dbReference type="SAM" id="Phobius"/>
    </source>
</evidence>
<sequence precursor="true">MPLPSLRERAAALTLPTLLIAMAAWVGAAAFAFRSSLLTSFGLVFGNSGDGRLIAYLHEHLFAALQGRAELLSPAFYFPQENALGYTDAFLLDALPFAALRGLGFDPFLASQLLAIALSLCCFMATLVIGRRYLRLGPALAICAAVLVTFPNNLMFKTAEAHPNFFALYYVPCLVLLALWAIEDFPRPTKWSLLRACGFGLGYGLLFATSFYVAWLFALTLLFGLGTIAVLRGREAIALLRQHPGSCAALIGAAMAGFAIGAAPVLAIYLPALHQQAGRSFRDYVSFAPFPKDLINLGVHNMAWGWLVDRLIGDAQHERALAVTPLMTAALVILLLLLRLRRTAPARPMPWQLIFACVCVAVWGLSWLVTLRVGTFSAFWLPYHLVPGAVAIRAGDRIQLLVNLWVVAGLMVLLQYWLDCAPRAEGARRKLIAGVVAALCLIEQINLQPAGLERREELARLAAVPAAPPQCRAFVVDAGTAFDGKQLDAMWISAKLGLPTLNGDSGWAPPGWRLNDPTIDYDEAVRLWIAATGLDLPLCRYDRGTRQWSPDPQPADELAAKRR</sequence>
<name>E6VQD5_RHOPX</name>
<reference evidence="2" key="1">
    <citation type="submission" date="2010-12" db="EMBL/GenBank/DDBJ databases">
        <title>Complete sequence of Rhodopseudomonas palustris DX-1.</title>
        <authorList>
            <consortium name="US DOE Joint Genome Institute"/>
            <person name="Lucas S."/>
            <person name="Copeland A."/>
            <person name="Lapidus A."/>
            <person name="Cheng J.-F."/>
            <person name="Goodwin L."/>
            <person name="Pitluck S."/>
            <person name="Misra M."/>
            <person name="Chertkov O."/>
            <person name="Detter J.C."/>
            <person name="Han C."/>
            <person name="Tapia R."/>
            <person name="Land M."/>
            <person name="Hauser L."/>
            <person name="Kyrpides N."/>
            <person name="Ivanova N."/>
            <person name="Ovchinnikova G."/>
            <person name="Logan B."/>
            <person name="Oda Y."/>
            <person name="Harwood C."/>
            <person name="Woyke T."/>
        </authorList>
    </citation>
    <scope>NUCLEOTIDE SEQUENCE [LARGE SCALE GENOMIC DNA]</scope>
    <source>
        <strain evidence="2">DX-1</strain>
    </source>
</reference>
<evidence type="ECO:0000313" key="2">
    <source>
        <dbReference type="EMBL" id="ADU44925.1"/>
    </source>
</evidence>
<keyword evidence="1" id="KW-0472">Membrane</keyword>
<dbReference type="EMBL" id="CP002418">
    <property type="protein sequence ID" value="ADU44925.1"/>
    <property type="molecule type" value="Genomic_DNA"/>
</dbReference>
<feature type="transmembrane region" description="Helical" evidence="1">
    <location>
        <begin position="400"/>
        <end position="418"/>
    </location>
</feature>
<gene>
    <name evidence="2" type="ordered locus">Rpdx1_3354</name>
</gene>
<dbReference type="OrthoDB" id="8141049at2"/>
<accession>E6VQD5</accession>
<organism evidence="2 3">
    <name type="scientific">Rhodopseudomonas palustris (strain DX-1)</name>
    <dbReference type="NCBI Taxonomy" id="652103"/>
    <lineage>
        <taxon>Bacteria</taxon>
        <taxon>Pseudomonadati</taxon>
        <taxon>Pseudomonadota</taxon>
        <taxon>Alphaproteobacteria</taxon>
        <taxon>Hyphomicrobiales</taxon>
        <taxon>Nitrobacteraceae</taxon>
        <taxon>Rhodopseudomonas</taxon>
    </lineage>
</organism>
<dbReference type="HOGENOM" id="CLU_024118_0_0_5"/>
<feature type="transmembrane region" description="Helical" evidence="1">
    <location>
        <begin position="166"/>
        <end position="182"/>
    </location>
</feature>
<dbReference type="BioCyc" id="RPAL652103:RPDX1_RS16545-MONOMER"/>
<keyword evidence="1" id="KW-1133">Transmembrane helix</keyword>
<feature type="transmembrane region" description="Helical" evidence="1">
    <location>
        <begin position="136"/>
        <end position="154"/>
    </location>
</feature>
<evidence type="ECO:0000313" key="3">
    <source>
        <dbReference type="Proteomes" id="UP000001402"/>
    </source>
</evidence>
<feature type="transmembrane region" description="Helical" evidence="1">
    <location>
        <begin position="109"/>
        <end position="129"/>
    </location>
</feature>
<evidence type="ECO:0008006" key="4">
    <source>
        <dbReference type="Google" id="ProtNLM"/>
    </source>
</evidence>
<dbReference type="Proteomes" id="UP000001402">
    <property type="component" value="Chromosome"/>
</dbReference>
<feature type="transmembrane region" description="Helical" evidence="1">
    <location>
        <begin position="245"/>
        <end position="270"/>
    </location>
</feature>
<feature type="transmembrane region" description="Helical" evidence="1">
    <location>
        <begin position="350"/>
        <end position="369"/>
    </location>
</feature>
<keyword evidence="1" id="KW-0812">Transmembrane</keyword>
<proteinExistence type="predicted"/>
<protein>
    <recommendedName>
        <fullName evidence="4">Glycosyltransferase RgtA/B/C/D-like domain-containing protein</fullName>
    </recommendedName>
</protein>
<dbReference type="eggNOG" id="ENOG503175D">
    <property type="taxonomic scope" value="Bacteria"/>
</dbReference>
<feature type="transmembrane region" description="Helical" evidence="1">
    <location>
        <begin position="320"/>
        <end position="338"/>
    </location>
</feature>
<feature type="transmembrane region" description="Helical" evidence="1">
    <location>
        <begin position="214"/>
        <end position="233"/>
    </location>
</feature>
<dbReference type="AlphaFoldDB" id="E6VQD5"/>
<dbReference type="STRING" id="652103.Rpdx1_3354"/>
<dbReference type="KEGG" id="rpx:Rpdx1_3354"/>